<evidence type="ECO:0000313" key="2">
    <source>
        <dbReference type="EMBL" id="POH72213.1"/>
    </source>
</evidence>
<feature type="region of interest" description="Disordered" evidence="1">
    <location>
        <begin position="1"/>
        <end position="67"/>
    </location>
</feature>
<proteinExistence type="predicted"/>
<protein>
    <submittedName>
        <fullName evidence="2">Uncharacterized protein</fullName>
    </submittedName>
</protein>
<dbReference type="AlphaFoldDB" id="A0A2S3ZSQ8"/>
<dbReference type="EMBL" id="PPXC01000016">
    <property type="protein sequence ID" value="POH72213.1"/>
    <property type="molecule type" value="Genomic_DNA"/>
</dbReference>
<comment type="caution">
    <text evidence="2">The sequence shown here is derived from an EMBL/GenBank/DDBJ whole genome shotgun (WGS) entry which is preliminary data.</text>
</comment>
<evidence type="ECO:0000313" key="3">
    <source>
        <dbReference type="Proteomes" id="UP000237061"/>
    </source>
</evidence>
<name>A0A2S3ZSQ8_ARTGL</name>
<evidence type="ECO:0000256" key="1">
    <source>
        <dbReference type="SAM" id="MobiDB-lite"/>
    </source>
</evidence>
<sequence length="111" mass="12495">MSKRRTIVPAPDEDIDPIDSHKPVDPPKTLPPKAQPIGTAQGTTVAAMPRKPLPKKETPPVELPTKDLNLQVTPEVMETIDFAKFKTKLTKREIVQRAVLAYWSEYRPKDL</sequence>
<gene>
    <name evidence="2" type="ORF">CVS27_17130</name>
</gene>
<dbReference type="Proteomes" id="UP000237061">
    <property type="component" value="Unassembled WGS sequence"/>
</dbReference>
<keyword evidence="3" id="KW-1185">Reference proteome</keyword>
<accession>A0A2S3ZSQ8</accession>
<organism evidence="2 3">
    <name type="scientific">Arthrobacter glacialis</name>
    <dbReference type="NCBI Taxonomy" id="1664"/>
    <lineage>
        <taxon>Bacteria</taxon>
        <taxon>Bacillati</taxon>
        <taxon>Actinomycetota</taxon>
        <taxon>Actinomycetes</taxon>
        <taxon>Micrococcales</taxon>
        <taxon>Micrococcaceae</taxon>
        <taxon>Arthrobacter</taxon>
    </lineage>
</organism>
<reference evidence="2 3" key="1">
    <citation type="submission" date="2018-01" db="EMBL/GenBank/DDBJ databases">
        <title>Arthrobacter sp. nov., from glaciers in China.</title>
        <authorList>
            <person name="Liu Q."/>
            <person name="Xin Y.-H."/>
        </authorList>
    </citation>
    <scope>NUCLEOTIDE SEQUENCE [LARGE SCALE GENOMIC DNA]</scope>
    <source>
        <strain evidence="2 3">HLT2-12-2</strain>
    </source>
</reference>